<dbReference type="Proteomes" id="UP000593564">
    <property type="component" value="Unassembled WGS sequence"/>
</dbReference>
<keyword evidence="3" id="KW-0479">Metal-binding</keyword>
<comment type="similarity">
    <text evidence="2">Belongs to the JARID1 histone demethylase family.</text>
</comment>
<reference evidence="10" key="1">
    <citation type="journal article" date="2020" name="Nat. Commun.">
        <title>Genome assembly of wild tea tree DASZ reveals pedigree and selection history of tea varieties.</title>
        <authorList>
            <person name="Zhang W."/>
            <person name="Zhang Y."/>
            <person name="Qiu H."/>
            <person name="Guo Y."/>
            <person name="Wan H."/>
            <person name="Zhang X."/>
            <person name="Scossa F."/>
            <person name="Alseekh S."/>
            <person name="Zhang Q."/>
            <person name="Wang P."/>
            <person name="Xu L."/>
            <person name="Schmidt M.H."/>
            <person name="Jia X."/>
            <person name="Li D."/>
            <person name="Zhu A."/>
            <person name="Guo F."/>
            <person name="Chen W."/>
            <person name="Ni D."/>
            <person name="Usadel B."/>
            <person name="Fernie A.R."/>
            <person name="Wen W."/>
        </authorList>
    </citation>
    <scope>NUCLEOTIDE SEQUENCE [LARGE SCALE GENOMIC DNA]</scope>
    <source>
        <strain evidence="10">cv. G240</strain>
    </source>
</reference>
<evidence type="ECO:0000256" key="2">
    <source>
        <dbReference type="ARBA" id="ARBA00006801"/>
    </source>
</evidence>
<dbReference type="GO" id="GO:0000118">
    <property type="term" value="C:histone deacetylase complex"/>
    <property type="evidence" value="ECO:0007669"/>
    <property type="project" value="TreeGrafter"/>
</dbReference>
<dbReference type="GO" id="GO:0000785">
    <property type="term" value="C:chromatin"/>
    <property type="evidence" value="ECO:0007669"/>
    <property type="project" value="TreeGrafter"/>
</dbReference>
<evidence type="ECO:0000256" key="6">
    <source>
        <dbReference type="SAM" id="MobiDB-lite"/>
    </source>
</evidence>
<feature type="compositionally biased region" description="Basic and acidic residues" evidence="6">
    <location>
        <begin position="81"/>
        <end position="96"/>
    </location>
</feature>
<dbReference type="PROSITE" id="PS51667">
    <property type="entry name" value="WRC"/>
    <property type="match status" value="1"/>
</dbReference>
<feature type="compositionally biased region" description="Basic and acidic residues" evidence="6">
    <location>
        <begin position="845"/>
        <end position="854"/>
    </location>
</feature>
<dbReference type="GO" id="GO:0031490">
    <property type="term" value="F:chromatin DNA binding"/>
    <property type="evidence" value="ECO:0007669"/>
    <property type="project" value="TreeGrafter"/>
</dbReference>
<gene>
    <name evidence="9" type="ORF">HYC85_009047</name>
</gene>
<feature type="region of interest" description="Disordered" evidence="6">
    <location>
        <begin position="740"/>
        <end position="776"/>
    </location>
</feature>
<comment type="subcellular location">
    <subcellularLocation>
        <location evidence="1">Nucleus</location>
    </subcellularLocation>
</comment>
<evidence type="ECO:0000313" key="9">
    <source>
        <dbReference type="EMBL" id="KAF5956191.1"/>
    </source>
</evidence>
<evidence type="ECO:0000256" key="4">
    <source>
        <dbReference type="ARBA" id="ARBA00023242"/>
    </source>
</evidence>
<comment type="caution">
    <text evidence="9">The sequence shown here is derived from an EMBL/GenBank/DDBJ whole genome shotgun (WGS) entry which is preliminary data.</text>
</comment>
<dbReference type="Gene3D" id="2.60.120.650">
    <property type="entry name" value="Cupin"/>
    <property type="match status" value="2"/>
</dbReference>
<dbReference type="PROSITE" id="PS51184">
    <property type="entry name" value="JMJC"/>
    <property type="match status" value="1"/>
</dbReference>
<feature type="region of interest" description="Disordered" evidence="6">
    <location>
        <begin position="41"/>
        <end position="96"/>
    </location>
</feature>
<sequence length="1019" mass="116809">MEEDGPLPDHLRCKRTDGRQWRCYRRVMENKKLCEIHHIQGRHRQNKEVVPESLKLKRKKSKSRNQEESEPQNQKIRARKRDKDCDSKPVKKSKNVDVSEALDEALRKMKLKRGDLQLELIRVFLKRQVEKKKERELRKNRESETEVTKELPYGVMSISPPLSYQNHNASASCNVKLGIESSSILRRCFRSKNIEPIPISTMQIMPYSRNAAKLKKAKKKKCHWCQKSSYRVLIKCHSCKKEFFCMDCITERFPGMQDQIKMACPVCCKTCSCKACLKNQSKEDEHKDHFRNDEKKVDKVQQLHYLIYMLLPVLERINRDQSIELELEAKIKGKKISEVQVQQAEFSCTKLHFCNNCQTSVVDFHRSCGHCSYNLCLSCLELFRGSLHRGLKAFNSKCRNKSKACISDDKVPSKMEKTSTSRQDGCSRYLASPSILPKWKACNDDGSIICPPMAFGGCGDGLLDLRCVFPFSWTKELEVSAEQIVCSYDVPETLDPSSCCSLCTSMDNKAIESKLLQGAASREDSSDNVLYYPTVQDLHDENLEHFQKHWGKGHPVIVRSVLKSTPDLSWDPVVMFCTYLEKNRTRSRNDKETNKATNCLDWCEIEICSKQIFMGSLEGRSHANMRYETLKLKVWISSYLFQEQFPEHHAEIIRALPLQEYMNPMSGLFNLALNLPQDSSKPELGPCINISFGSPEDLMQDDFATKLCYSSHDVVNILVHTTDVPISTEQLSKIKNLMKKYNAQDHKDPTRNTTDQKKENEVEEKSSVLSDNTEESGLQDMIEEGLPLPNGVAKVSLFTGDSQKTCNLSVKNANMSRARGHDSVSDSEASILCSGTIQSSEESDDQKFLRDHTESTSCSGEEPVAEFSGAQWDIFRRQDVPKLLEYLSRHSNEFRHTYCFPKQVVHPILDQSFYLDATHKIRLKEEFNIEPWTFEQHLGEAVIVPSGCPYQIRKLKPCVNVILDFISPENATECINLIDELRLLPVHHQARKNMLEVKKMTLCSICTAIKEIHNLTGAE</sequence>
<evidence type="ECO:0000259" key="7">
    <source>
        <dbReference type="PROSITE" id="PS51184"/>
    </source>
</evidence>
<evidence type="ECO:0000256" key="3">
    <source>
        <dbReference type="ARBA" id="ARBA00022723"/>
    </source>
</evidence>
<reference evidence="9 10" key="2">
    <citation type="submission" date="2020-07" db="EMBL/GenBank/DDBJ databases">
        <title>Genome assembly of wild tea tree DASZ reveals pedigree and selection history of tea varieties.</title>
        <authorList>
            <person name="Zhang W."/>
        </authorList>
    </citation>
    <scope>NUCLEOTIDE SEQUENCE [LARGE SCALE GENOMIC DNA]</scope>
    <source>
        <strain evidence="10">cv. G240</strain>
        <tissue evidence="9">Leaf</tissue>
    </source>
</reference>
<dbReference type="GO" id="GO:0003712">
    <property type="term" value="F:transcription coregulator activity"/>
    <property type="evidence" value="ECO:0007669"/>
    <property type="project" value="TreeGrafter"/>
</dbReference>
<keyword evidence="10" id="KW-1185">Reference proteome</keyword>
<dbReference type="PANTHER" id="PTHR12549">
    <property type="entry name" value="JMJC DOMAIN-CONTAINING HISTONE DEMETHYLATION PROTEIN"/>
    <property type="match status" value="1"/>
</dbReference>
<dbReference type="InterPro" id="IPR045109">
    <property type="entry name" value="LSDs-like"/>
</dbReference>
<dbReference type="EMBL" id="JACBKZ010000003">
    <property type="protein sequence ID" value="KAF5956191.1"/>
    <property type="molecule type" value="Genomic_DNA"/>
</dbReference>
<feature type="domain" description="JmjC" evidence="7">
    <location>
        <begin position="664"/>
        <end position="982"/>
    </location>
</feature>
<proteinExistence type="inferred from homology"/>
<evidence type="ECO:0000256" key="5">
    <source>
        <dbReference type="PROSITE-ProRule" id="PRU01002"/>
    </source>
</evidence>
<dbReference type="AlphaFoldDB" id="A0A7J7HVD5"/>
<dbReference type="GO" id="GO:0006357">
    <property type="term" value="P:regulation of transcription by RNA polymerase II"/>
    <property type="evidence" value="ECO:0007669"/>
    <property type="project" value="TreeGrafter"/>
</dbReference>
<dbReference type="PANTHER" id="PTHR12549:SF42">
    <property type="entry name" value="LYSINE-SPECIFIC DEMETHYLASE JMJ28"/>
    <property type="match status" value="1"/>
</dbReference>
<evidence type="ECO:0000256" key="1">
    <source>
        <dbReference type="ARBA" id="ARBA00004123"/>
    </source>
</evidence>
<evidence type="ECO:0008006" key="11">
    <source>
        <dbReference type="Google" id="ProtNLM"/>
    </source>
</evidence>
<dbReference type="SUPFAM" id="SSF51197">
    <property type="entry name" value="Clavaminate synthase-like"/>
    <property type="match status" value="1"/>
</dbReference>
<feature type="region of interest" description="Disordered" evidence="6">
    <location>
        <begin position="838"/>
        <end position="861"/>
    </location>
</feature>
<dbReference type="Pfam" id="PF08879">
    <property type="entry name" value="WRC"/>
    <property type="match status" value="1"/>
</dbReference>
<dbReference type="GO" id="GO:0046872">
    <property type="term" value="F:metal ion binding"/>
    <property type="evidence" value="ECO:0007669"/>
    <property type="project" value="UniProtKB-KW"/>
</dbReference>
<keyword evidence="4" id="KW-0539">Nucleus</keyword>
<dbReference type="SMART" id="SM00558">
    <property type="entry name" value="JmjC"/>
    <property type="match status" value="1"/>
</dbReference>
<evidence type="ECO:0000259" key="8">
    <source>
        <dbReference type="PROSITE" id="PS51667"/>
    </source>
</evidence>
<dbReference type="Pfam" id="PF02373">
    <property type="entry name" value="JmjC"/>
    <property type="match status" value="1"/>
</dbReference>
<dbReference type="InterPro" id="IPR003347">
    <property type="entry name" value="JmjC_dom"/>
</dbReference>
<name>A0A7J7HVD5_CAMSI</name>
<feature type="compositionally biased region" description="Basic and acidic residues" evidence="6">
    <location>
        <begin position="742"/>
        <end position="766"/>
    </location>
</feature>
<dbReference type="GO" id="GO:0032454">
    <property type="term" value="F:histone H3K9 demethylase activity"/>
    <property type="evidence" value="ECO:0007669"/>
    <property type="project" value="InterPro"/>
</dbReference>
<feature type="domain" description="WRC" evidence="8">
    <location>
        <begin position="7"/>
        <end position="51"/>
    </location>
</feature>
<protein>
    <recommendedName>
        <fullName evidence="11">JmjC domain-containing protein</fullName>
    </recommendedName>
</protein>
<dbReference type="InterPro" id="IPR014977">
    <property type="entry name" value="WRC_dom"/>
</dbReference>
<evidence type="ECO:0000313" key="10">
    <source>
        <dbReference type="Proteomes" id="UP000593564"/>
    </source>
</evidence>
<accession>A0A7J7HVD5</accession>
<organism evidence="9 10">
    <name type="scientific">Camellia sinensis</name>
    <name type="common">Tea plant</name>
    <name type="synonym">Thea sinensis</name>
    <dbReference type="NCBI Taxonomy" id="4442"/>
    <lineage>
        <taxon>Eukaryota</taxon>
        <taxon>Viridiplantae</taxon>
        <taxon>Streptophyta</taxon>
        <taxon>Embryophyta</taxon>
        <taxon>Tracheophyta</taxon>
        <taxon>Spermatophyta</taxon>
        <taxon>Magnoliopsida</taxon>
        <taxon>eudicotyledons</taxon>
        <taxon>Gunneridae</taxon>
        <taxon>Pentapetalae</taxon>
        <taxon>asterids</taxon>
        <taxon>Ericales</taxon>
        <taxon>Theaceae</taxon>
        <taxon>Camellia</taxon>
    </lineage>
</organism>
<comment type="caution">
    <text evidence="5">Lacks conserved residue(s) required for the propagation of feature annotation.</text>
</comment>